<evidence type="ECO:0000256" key="13">
    <source>
        <dbReference type="ARBA" id="ARBA00022993"/>
    </source>
</evidence>
<dbReference type="GO" id="GO:0046872">
    <property type="term" value="F:metal ion binding"/>
    <property type="evidence" value="ECO:0007669"/>
    <property type="project" value="UniProtKB-KW"/>
</dbReference>
<dbReference type="AlphaFoldDB" id="A0A4Q9QV16"/>
<dbReference type="GO" id="GO:0005737">
    <property type="term" value="C:cytoplasm"/>
    <property type="evidence" value="ECO:0007669"/>
    <property type="project" value="UniProtKB-SubCell"/>
</dbReference>
<keyword evidence="12 16" id="KW-0630">Potassium</keyword>
<comment type="catalytic activity">
    <reaction evidence="1 16">
        <text>(R)-pantothenate + ATP = (R)-4'-phosphopantothenate + ADP + H(+)</text>
        <dbReference type="Rhea" id="RHEA:16373"/>
        <dbReference type="ChEBI" id="CHEBI:10986"/>
        <dbReference type="ChEBI" id="CHEBI:15378"/>
        <dbReference type="ChEBI" id="CHEBI:29032"/>
        <dbReference type="ChEBI" id="CHEBI:30616"/>
        <dbReference type="ChEBI" id="CHEBI:456216"/>
        <dbReference type="EC" id="2.7.1.33"/>
    </reaction>
</comment>
<dbReference type="Pfam" id="PF03309">
    <property type="entry name" value="Pan_kinase"/>
    <property type="match status" value="1"/>
</dbReference>
<dbReference type="GO" id="GO:0015937">
    <property type="term" value="P:coenzyme A biosynthetic process"/>
    <property type="evidence" value="ECO:0007669"/>
    <property type="project" value="UniProtKB-UniRule"/>
</dbReference>
<dbReference type="CDD" id="cd24015">
    <property type="entry name" value="ASKHA_NBD_PanK-III"/>
    <property type="match status" value="1"/>
</dbReference>
<dbReference type="EMBL" id="QJUP01000051">
    <property type="protein sequence ID" value="TBU87503.1"/>
    <property type="molecule type" value="Genomic_DNA"/>
</dbReference>
<comment type="subunit">
    <text evidence="5 16">Homodimer.</text>
</comment>
<proteinExistence type="inferred from homology"/>
<evidence type="ECO:0000256" key="15">
    <source>
        <dbReference type="ARBA" id="ARBA00040883"/>
    </source>
</evidence>
<evidence type="ECO:0000256" key="7">
    <source>
        <dbReference type="ARBA" id="ARBA00022490"/>
    </source>
</evidence>
<evidence type="ECO:0000256" key="9">
    <source>
        <dbReference type="ARBA" id="ARBA00022741"/>
    </source>
</evidence>
<comment type="cofactor">
    <cofactor evidence="16">
        <name>NH4(+)</name>
        <dbReference type="ChEBI" id="CHEBI:28938"/>
    </cofactor>
    <cofactor evidence="16">
        <name>K(+)</name>
        <dbReference type="ChEBI" id="CHEBI:29103"/>
    </cofactor>
    <text evidence="16">A monovalent cation. Ammonium or potassium.</text>
</comment>
<evidence type="ECO:0000256" key="12">
    <source>
        <dbReference type="ARBA" id="ARBA00022958"/>
    </source>
</evidence>
<dbReference type="SUPFAM" id="SSF53067">
    <property type="entry name" value="Actin-like ATPase domain"/>
    <property type="match status" value="2"/>
</dbReference>
<evidence type="ECO:0000256" key="14">
    <source>
        <dbReference type="ARBA" id="ARBA00038036"/>
    </source>
</evidence>
<keyword evidence="9 16" id="KW-0547">Nucleotide-binding</keyword>
<feature type="binding site" evidence="16">
    <location>
        <begin position="6"/>
        <end position="13"/>
    </location>
    <ligand>
        <name>ATP</name>
        <dbReference type="ChEBI" id="CHEBI:30616"/>
    </ligand>
</feature>
<keyword evidence="8 16" id="KW-0808">Transferase</keyword>
<evidence type="ECO:0000256" key="1">
    <source>
        <dbReference type="ARBA" id="ARBA00001206"/>
    </source>
</evidence>
<reference evidence="17 18" key="1">
    <citation type="submission" date="2018-06" db="EMBL/GenBank/DDBJ databases">
        <title>Three novel Pseudomonas species isolated from symptomatic oak.</title>
        <authorList>
            <person name="Bueno-Gonzalez V."/>
            <person name="Brady C."/>
        </authorList>
    </citation>
    <scope>NUCLEOTIDE SEQUENCE [LARGE SCALE GENOMIC DNA]</scope>
    <source>
        <strain evidence="17 18">P17C</strain>
    </source>
</reference>
<evidence type="ECO:0000256" key="5">
    <source>
        <dbReference type="ARBA" id="ARBA00011738"/>
    </source>
</evidence>
<dbReference type="NCBIfam" id="TIGR00671">
    <property type="entry name" value="baf"/>
    <property type="match status" value="1"/>
</dbReference>
<keyword evidence="18" id="KW-1185">Reference proteome</keyword>
<organism evidence="17 18">
    <name type="scientific">Stutzerimonas kirkiae</name>
    <dbReference type="NCBI Taxonomy" id="2211392"/>
    <lineage>
        <taxon>Bacteria</taxon>
        <taxon>Pseudomonadati</taxon>
        <taxon>Pseudomonadota</taxon>
        <taxon>Gammaproteobacteria</taxon>
        <taxon>Pseudomonadales</taxon>
        <taxon>Pseudomonadaceae</taxon>
        <taxon>Stutzerimonas</taxon>
    </lineage>
</organism>
<evidence type="ECO:0000256" key="6">
    <source>
        <dbReference type="ARBA" id="ARBA00012102"/>
    </source>
</evidence>
<dbReference type="Proteomes" id="UP000292639">
    <property type="component" value="Unassembled WGS sequence"/>
</dbReference>
<comment type="cofactor">
    <cofactor evidence="2">
        <name>K(+)</name>
        <dbReference type="ChEBI" id="CHEBI:29103"/>
    </cofactor>
</comment>
<feature type="active site" description="Proton acceptor" evidence="16">
    <location>
        <position position="101"/>
    </location>
</feature>
<feature type="binding site" evidence="16">
    <location>
        <begin position="99"/>
        <end position="102"/>
    </location>
    <ligand>
        <name>substrate</name>
    </ligand>
</feature>
<keyword evidence="7 16" id="KW-0963">Cytoplasm</keyword>
<evidence type="ECO:0000256" key="4">
    <source>
        <dbReference type="ARBA" id="ARBA00005225"/>
    </source>
</evidence>
<dbReference type="PANTHER" id="PTHR34265">
    <property type="entry name" value="TYPE III PANTOTHENATE KINASE"/>
    <property type="match status" value="1"/>
</dbReference>
<comment type="subcellular location">
    <subcellularLocation>
        <location evidence="3 16">Cytoplasm</location>
    </subcellularLocation>
</comment>
<comment type="similarity">
    <text evidence="14 16">Belongs to the type III pantothenate kinase family.</text>
</comment>
<accession>A0A4Q9QV16</accession>
<feature type="binding site" evidence="16">
    <location>
        <position position="124"/>
    </location>
    <ligand>
        <name>ATP</name>
        <dbReference type="ChEBI" id="CHEBI:30616"/>
    </ligand>
</feature>
<keyword evidence="10 16" id="KW-0418">Kinase</keyword>
<feature type="binding site" evidence="16">
    <location>
        <position position="179"/>
    </location>
    <ligand>
        <name>substrate</name>
    </ligand>
</feature>
<evidence type="ECO:0000256" key="10">
    <source>
        <dbReference type="ARBA" id="ARBA00022777"/>
    </source>
</evidence>
<dbReference type="RefSeq" id="WP_131186268.1">
    <property type="nucleotide sequence ID" value="NZ_QJUO01000064.1"/>
</dbReference>
<dbReference type="GO" id="GO:0004594">
    <property type="term" value="F:pantothenate kinase activity"/>
    <property type="evidence" value="ECO:0007669"/>
    <property type="project" value="UniProtKB-UniRule"/>
</dbReference>
<dbReference type="GO" id="GO:0005524">
    <property type="term" value="F:ATP binding"/>
    <property type="evidence" value="ECO:0007669"/>
    <property type="project" value="UniProtKB-UniRule"/>
</dbReference>
<dbReference type="OrthoDB" id="9781305at2"/>
<comment type="function">
    <text evidence="16">Catalyzes the phosphorylation of pantothenate (Pan), the first step in CoA biosynthesis.</text>
</comment>
<comment type="caution">
    <text evidence="17">The sequence shown here is derived from an EMBL/GenBank/DDBJ whole genome shotgun (WGS) entry which is preliminary data.</text>
</comment>
<evidence type="ECO:0000256" key="3">
    <source>
        <dbReference type="ARBA" id="ARBA00004496"/>
    </source>
</evidence>
<gene>
    <name evidence="16" type="primary">coaX</name>
    <name evidence="17" type="ORF">DNJ96_18990</name>
</gene>
<dbReference type="Gene3D" id="3.30.420.40">
    <property type="match status" value="2"/>
</dbReference>
<protein>
    <recommendedName>
        <fullName evidence="15 16">Type III pantothenate kinase</fullName>
        <ecNumber evidence="6 16">2.7.1.33</ecNumber>
    </recommendedName>
    <alternativeName>
        <fullName evidence="16">PanK-III</fullName>
    </alternativeName>
    <alternativeName>
        <fullName evidence="16">Pantothenic acid kinase</fullName>
    </alternativeName>
</protein>
<dbReference type="HAMAP" id="MF_01274">
    <property type="entry name" value="Pantothen_kinase_3"/>
    <property type="match status" value="1"/>
</dbReference>
<feature type="binding site" evidence="16">
    <location>
        <position position="121"/>
    </location>
    <ligand>
        <name>K(+)</name>
        <dbReference type="ChEBI" id="CHEBI:29103"/>
    </ligand>
</feature>
<feature type="binding site" evidence="16">
    <location>
        <position position="92"/>
    </location>
    <ligand>
        <name>substrate</name>
    </ligand>
</feature>
<comment type="pathway">
    <text evidence="4 16">Cofactor biosynthesis; coenzyme A biosynthesis; CoA from (R)-pantothenate: step 1/5.</text>
</comment>
<dbReference type="PANTHER" id="PTHR34265:SF1">
    <property type="entry name" value="TYPE III PANTOTHENATE KINASE"/>
    <property type="match status" value="1"/>
</dbReference>
<evidence type="ECO:0000313" key="17">
    <source>
        <dbReference type="EMBL" id="TBU87503.1"/>
    </source>
</evidence>
<evidence type="ECO:0000313" key="18">
    <source>
        <dbReference type="Proteomes" id="UP000292639"/>
    </source>
</evidence>
<dbReference type="InterPro" id="IPR004619">
    <property type="entry name" value="Type_III_PanK"/>
</dbReference>
<evidence type="ECO:0000256" key="2">
    <source>
        <dbReference type="ARBA" id="ARBA00001958"/>
    </source>
</evidence>
<keyword evidence="13 16" id="KW-0173">Coenzyme A biosynthesis</keyword>
<dbReference type="EC" id="2.7.1.33" evidence="6 16"/>
<keyword evidence="16" id="KW-0479">Metal-binding</keyword>
<keyword evidence="11 16" id="KW-0067">ATP-binding</keyword>
<evidence type="ECO:0000256" key="8">
    <source>
        <dbReference type="ARBA" id="ARBA00022679"/>
    </source>
</evidence>
<sequence length="247" mass="26574">MILELDCGNSFLKWRLFSGDGRCILPVHVADGLEALRAQLQQSRASVSFVRMVSVRADEETEEISAAISRLLDCPVALALPSMELAGVSNGYLDYQRLGMDRWLAIVAAYNVAREACLVIDLGTAVTVDWIDAEGRHLGGYICPGIPSLRQQLQSHTQRIRYDPGHGGSLGDLSPGRSTAEAVERGCLLMLRAYIESQVARAVQVLGKDAAIYVTGGDGALVDGLASVRHVPDLVFRGLALACPVEV</sequence>
<dbReference type="UniPathway" id="UPA00241">
    <property type="reaction ID" value="UER00352"/>
</dbReference>
<name>A0A4Q9QV16_9GAMM</name>
<evidence type="ECO:0000256" key="11">
    <source>
        <dbReference type="ARBA" id="ARBA00022840"/>
    </source>
</evidence>
<dbReference type="InterPro" id="IPR043129">
    <property type="entry name" value="ATPase_NBD"/>
</dbReference>
<evidence type="ECO:0000256" key="16">
    <source>
        <dbReference type="HAMAP-Rule" id="MF_01274"/>
    </source>
</evidence>